<feature type="non-terminal residue" evidence="1">
    <location>
        <position position="1"/>
    </location>
</feature>
<feature type="non-terminal residue" evidence="1">
    <location>
        <position position="89"/>
    </location>
</feature>
<evidence type="ECO:0000313" key="1">
    <source>
        <dbReference type="EMBL" id="NMU24454.1"/>
    </source>
</evidence>
<dbReference type="EMBL" id="JABCLD010000329">
    <property type="protein sequence ID" value="NMU24454.1"/>
    <property type="molecule type" value="Genomic_DNA"/>
</dbReference>
<reference evidence="1 2" key="1">
    <citation type="submission" date="2020-04" db="EMBL/GenBank/DDBJ databases">
        <title>Whole-genome sequencing of Vibrio spp. from China reveals different genetic environments of blaCTX-M-14 among diverse lineages.</title>
        <authorList>
            <person name="Zheng Z."/>
            <person name="Ye L."/>
            <person name="Chen S."/>
        </authorList>
    </citation>
    <scope>NUCLEOTIDE SEQUENCE [LARGE SCALE GENOMIC DNA]</scope>
    <source>
        <strain evidence="1 2">Vb0574</strain>
    </source>
</reference>
<protein>
    <submittedName>
        <fullName evidence="1">DUF3644 domain-containing protein</fullName>
    </submittedName>
</protein>
<comment type="caution">
    <text evidence="1">The sequence shown here is derived from an EMBL/GenBank/DDBJ whole genome shotgun (WGS) entry which is preliminary data.</text>
</comment>
<dbReference type="AlphaFoldDB" id="A0A7Y0X4D5"/>
<organism evidence="1 2">
    <name type="scientific">Vibrio parahaemolyticus</name>
    <dbReference type="NCBI Taxonomy" id="670"/>
    <lineage>
        <taxon>Bacteria</taxon>
        <taxon>Pseudomonadati</taxon>
        <taxon>Pseudomonadota</taxon>
        <taxon>Gammaproteobacteria</taxon>
        <taxon>Vibrionales</taxon>
        <taxon>Vibrionaceae</taxon>
        <taxon>Vibrio</taxon>
    </lineage>
</organism>
<name>A0A7Y0X4D5_VIBPH</name>
<dbReference type="Proteomes" id="UP000555836">
    <property type="component" value="Unassembled WGS sequence"/>
</dbReference>
<sequence>SQIILAAANGKTQDLERLKKALIVEKQVDPEKTHTFTQKTAIDAINKTLHANYDIAKLEKCLVARDKRGKPTINNHCFQAALKKLNWKA</sequence>
<accession>A0A7Y0X4D5</accession>
<proteinExistence type="predicted"/>
<gene>
    <name evidence="1" type="ORF">HKB21_02290</name>
</gene>
<evidence type="ECO:0000313" key="2">
    <source>
        <dbReference type="Proteomes" id="UP000555836"/>
    </source>
</evidence>